<dbReference type="InterPro" id="IPR015876">
    <property type="entry name" value="Acyl-CoA_DS"/>
</dbReference>
<protein>
    <submittedName>
        <fullName evidence="16">CSON004764 protein</fullName>
    </submittedName>
</protein>
<dbReference type="Pfam" id="PF00487">
    <property type="entry name" value="FA_desaturase"/>
    <property type="match status" value="1"/>
</dbReference>
<keyword evidence="3 12" id="KW-0444">Lipid biosynthesis</keyword>
<dbReference type="EMBL" id="UFQT01001973">
    <property type="protein sequence ID" value="SSX32263.1"/>
    <property type="molecule type" value="Genomic_DNA"/>
</dbReference>
<feature type="transmembrane region" description="Helical" evidence="14">
    <location>
        <begin position="97"/>
        <end position="117"/>
    </location>
</feature>
<evidence type="ECO:0000256" key="6">
    <source>
        <dbReference type="ARBA" id="ARBA00022989"/>
    </source>
</evidence>
<dbReference type="EMBL" id="UFQS01001973">
    <property type="protein sequence ID" value="SSX12821.1"/>
    <property type="molecule type" value="Genomic_DNA"/>
</dbReference>
<evidence type="ECO:0000259" key="15">
    <source>
        <dbReference type="Pfam" id="PF00487"/>
    </source>
</evidence>
<dbReference type="PANTHER" id="PTHR11351:SF21">
    <property type="entry name" value="GH07782P"/>
    <property type="match status" value="1"/>
</dbReference>
<evidence type="ECO:0000313" key="16">
    <source>
        <dbReference type="EMBL" id="SSX12821.1"/>
    </source>
</evidence>
<dbReference type="GO" id="GO:0005506">
    <property type="term" value="F:iron ion binding"/>
    <property type="evidence" value="ECO:0007669"/>
    <property type="project" value="TreeGrafter"/>
</dbReference>
<dbReference type="InterPro" id="IPR005804">
    <property type="entry name" value="FA_desaturase_dom"/>
</dbReference>
<keyword evidence="9" id="KW-0443">Lipid metabolism</keyword>
<dbReference type="OMA" id="VAGQNTM"/>
<keyword evidence="7 12" id="KW-0560">Oxidoreductase</keyword>
<reference evidence="17" key="2">
    <citation type="submission" date="2018-07" db="EMBL/GenBank/DDBJ databases">
        <authorList>
            <person name="Quirk P.G."/>
            <person name="Krulwich T.A."/>
        </authorList>
    </citation>
    <scope>NUCLEOTIDE SEQUENCE</scope>
</reference>
<comment type="cofactor">
    <cofactor evidence="12">
        <name>Fe(2+)</name>
        <dbReference type="ChEBI" id="CHEBI:29033"/>
    </cofactor>
</comment>
<proteinExistence type="inferred from homology"/>
<keyword evidence="8" id="KW-0408">Iron</keyword>
<evidence type="ECO:0000256" key="3">
    <source>
        <dbReference type="ARBA" id="ARBA00022516"/>
    </source>
</evidence>
<dbReference type="GO" id="GO:0005789">
    <property type="term" value="C:endoplasmic reticulum membrane"/>
    <property type="evidence" value="ECO:0007669"/>
    <property type="project" value="TreeGrafter"/>
</dbReference>
<evidence type="ECO:0000256" key="7">
    <source>
        <dbReference type="ARBA" id="ARBA00023002"/>
    </source>
</evidence>
<comment type="similarity">
    <text evidence="2 12">Belongs to the fatty acid desaturase type 1 family.</text>
</comment>
<keyword evidence="5" id="KW-0276">Fatty acid metabolism</keyword>
<keyword evidence="11 12" id="KW-0275">Fatty acid biosynthesis</keyword>
<evidence type="ECO:0000256" key="1">
    <source>
        <dbReference type="ARBA" id="ARBA00004141"/>
    </source>
</evidence>
<evidence type="ECO:0000256" key="2">
    <source>
        <dbReference type="ARBA" id="ARBA00009295"/>
    </source>
</evidence>
<feature type="transmembrane region" description="Helical" evidence="14">
    <location>
        <begin position="265"/>
        <end position="285"/>
    </location>
</feature>
<dbReference type="CDD" id="cd03505">
    <property type="entry name" value="Delta9-FADS-like"/>
    <property type="match status" value="1"/>
</dbReference>
<evidence type="ECO:0000256" key="8">
    <source>
        <dbReference type="ARBA" id="ARBA00023004"/>
    </source>
</evidence>
<evidence type="ECO:0000256" key="11">
    <source>
        <dbReference type="ARBA" id="ARBA00023160"/>
    </source>
</evidence>
<comment type="domain">
    <text evidence="12">The histidine box domains are involved in binding the catalytic metal ions.</text>
</comment>
<feature type="transmembrane region" description="Helical" evidence="14">
    <location>
        <begin position="123"/>
        <end position="146"/>
    </location>
</feature>
<evidence type="ECO:0000256" key="13">
    <source>
        <dbReference type="SAM" id="MobiDB-lite"/>
    </source>
</evidence>
<dbReference type="GO" id="GO:0006636">
    <property type="term" value="P:unsaturated fatty acid biosynthetic process"/>
    <property type="evidence" value="ECO:0007669"/>
    <property type="project" value="TreeGrafter"/>
</dbReference>
<keyword evidence="4 12" id="KW-0812">Transmembrane</keyword>
<feature type="region of interest" description="Disordered" evidence="13">
    <location>
        <begin position="382"/>
        <end position="406"/>
    </location>
</feature>
<reference evidence="16" key="1">
    <citation type="submission" date="2018-04" db="EMBL/GenBank/DDBJ databases">
        <authorList>
            <person name="Go L.Y."/>
            <person name="Mitchell J.A."/>
        </authorList>
    </citation>
    <scope>NUCLEOTIDE SEQUENCE</scope>
    <source>
        <tissue evidence="16">Whole organism</tissue>
    </source>
</reference>
<evidence type="ECO:0000256" key="4">
    <source>
        <dbReference type="ARBA" id="ARBA00022692"/>
    </source>
</evidence>
<evidence type="ECO:0000256" key="10">
    <source>
        <dbReference type="ARBA" id="ARBA00023136"/>
    </source>
</evidence>
<evidence type="ECO:0000256" key="14">
    <source>
        <dbReference type="SAM" id="Phobius"/>
    </source>
</evidence>
<keyword evidence="6 14" id="KW-1133">Transmembrane helix</keyword>
<evidence type="ECO:0000256" key="9">
    <source>
        <dbReference type="ARBA" id="ARBA00023098"/>
    </source>
</evidence>
<dbReference type="VEuPathDB" id="VectorBase:CSON004764"/>
<comment type="subcellular location">
    <subcellularLocation>
        <location evidence="1">Membrane</location>
        <topology evidence="1">Multi-pass membrane protein</topology>
    </subcellularLocation>
</comment>
<feature type="transmembrane region" description="Helical" evidence="14">
    <location>
        <begin position="240"/>
        <end position="259"/>
    </location>
</feature>
<organism evidence="16">
    <name type="scientific">Culicoides sonorensis</name>
    <name type="common">Biting midge</name>
    <dbReference type="NCBI Taxonomy" id="179676"/>
    <lineage>
        <taxon>Eukaryota</taxon>
        <taxon>Metazoa</taxon>
        <taxon>Ecdysozoa</taxon>
        <taxon>Arthropoda</taxon>
        <taxon>Hexapoda</taxon>
        <taxon>Insecta</taxon>
        <taxon>Pterygota</taxon>
        <taxon>Neoptera</taxon>
        <taxon>Endopterygota</taxon>
        <taxon>Diptera</taxon>
        <taxon>Nematocera</taxon>
        <taxon>Chironomoidea</taxon>
        <taxon>Ceratopogonidae</taxon>
        <taxon>Ceratopogoninae</taxon>
        <taxon>Culicoides</taxon>
        <taxon>Monoculicoides</taxon>
    </lineage>
</organism>
<accession>A0A336L716</accession>
<sequence>MIKNLIEKEGSPPKLCEEKVLGGIDQNGNYTTTIVQKVKNGVIPANIVVQKEYTEDKTSPDYIPKSYRSQSFLSRFLTKCLELCGITFLQPIKWKNVTSIMLLHIVALYVILAFPVFEVKLLTVFWGFVVGIVGGFGVTGGAHRLWSHKAYKAKLPLRILLMLAYTVAGQNSLYDWIRDHRIHHKFSETDADPHNSNRGFFFSHVGWLMLYKHPEVIKKGNSIDLSDILADPVIQFHEKYFIPLKMFLCFYLPCAIPVYCWNETWFWAFVATGIVRYVFGLNFTWSVNSVAHLWGFRPFDKRINPVENITVAICALGEGWHNYHHVFPWDYKAAELGDYKVNLTTMFIDFFAAIGWAYDLKQPTKDMVRRTVEKYGDGSHDVYGHFHPEEMPDPYETDNNNETKKD</sequence>
<gene>
    <name evidence="16" type="primary">CSON004764</name>
</gene>
<evidence type="ECO:0000256" key="12">
    <source>
        <dbReference type="RuleBase" id="RU000581"/>
    </source>
</evidence>
<evidence type="ECO:0000313" key="17">
    <source>
        <dbReference type="EMBL" id="SSX32263.1"/>
    </source>
</evidence>
<evidence type="ECO:0000256" key="5">
    <source>
        <dbReference type="ARBA" id="ARBA00022832"/>
    </source>
</evidence>
<dbReference type="GO" id="GO:0004768">
    <property type="term" value="F:stearoyl-CoA 9-desaturase activity"/>
    <property type="evidence" value="ECO:0007669"/>
    <property type="project" value="TreeGrafter"/>
</dbReference>
<name>A0A336L716_CULSO</name>
<dbReference type="PANTHER" id="PTHR11351">
    <property type="entry name" value="ACYL-COA DESATURASE"/>
    <property type="match status" value="1"/>
</dbReference>
<keyword evidence="10 14" id="KW-0472">Membrane</keyword>
<feature type="domain" description="Fatty acid desaturase" evidence="15">
    <location>
        <begin position="124"/>
        <end position="328"/>
    </location>
</feature>
<dbReference type="PRINTS" id="PR00075">
    <property type="entry name" value="FACDDSATRASE"/>
</dbReference>
<dbReference type="AlphaFoldDB" id="A0A336L716"/>